<sequence length="330" mass="36173">MLEPQRTVGQASQLEVKVLVDRAAIDHVVEFHLIAYGLEVGVQQQVDPGVVEHLLEHTRVAIAGHHLESVDEITVVFIGARGDPRGHRLVQRGRVQAPLLAGVTTEEFLVERSPDLIDHHVFRRANRGHGFRALGQEHFGLLGCHRQTVQLVKRGEIDGDRHQLPINLRQHTMLIRPPLGESRQVVDDPLRVGMEDVRTVTMHQHPCCIRVIVCIAGDMRASVDQQHIAPQPLGQTLGDDAAGKPGADDQVVIDAATGLVGRSGFCGFKVYLRHSICSFIKRHVLSQDIPSSAASARFRNSGVPLRRSAPSMALTNASVVSAMNTAPLWP</sequence>
<gene>
    <name evidence="1" type="ORF">ALO94_05597</name>
</gene>
<name>A0A0Q0ARM7_PSESX</name>
<comment type="caution">
    <text evidence="1">The sequence shown here is derived from an EMBL/GenBank/DDBJ whole genome shotgun (WGS) entry which is preliminary data.</text>
</comment>
<dbReference type="AlphaFoldDB" id="A0A0Q0ARM7"/>
<accession>A0A0Q0ARM7</accession>
<evidence type="ECO:0000313" key="1">
    <source>
        <dbReference type="EMBL" id="KPY78801.1"/>
    </source>
</evidence>
<dbReference type="Proteomes" id="UP000050384">
    <property type="component" value="Unassembled WGS sequence"/>
</dbReference>
<protein>
    <submittedName>
        <fullName evidence="1">Uncharacterized protein</fullName>
    </submittedName>
</protein>
<reference evidence="1 2" key="1">
    <citation type="submission" date="2015-09" db="EMBL/GenBank/DDBJ databases">
        <title>Genome announcement of multiple Pseudomonas syringae strains.</title>
        <authorList>
            <person name="Thakur S."/>
            <person name="Wang P.W."/>
            <person name="Gong Y."/>
            <person name="Weir B.S."/>
            <person name="Guttman D.S."/>
        </authorList>
    </citation>
    <scope>NUCLEOTIDE SEQUENCE [LARGE SCALE GENOMIC DNA]</scope>
    <source>
        <strain evidence="1 2">ICMP16929</strain>
    </source>
</reference>
<evidence type="ECO:0000313" key="2">
    <source>
        <dbReference type="Proteomes" id="UP000050384"/>
    </source>
</evidence>
<organism evidence="1 2">
    <name type="scientific">Pseudomonas syringae pv. spinaceae</name>
    <dbReference type="NCBI Taxonomy" id="264459"/>
    <lineage>
        <taxon>Bacteria</taxon>
        <taxon>Pseudomonadati</taxon>
        <taxon>Pseudomonadota</taxon>
        <taxon>Gammaproteobacteria</taxon>
        <taxon>Pseudomonadales</taxon>
        <taxon>Pseudomonadaceae</taxon>
        <taxon>Pseudomonas</taxon>
        <taxon>Pseudomonas syringae</taxon>
    </lineage>
</organism>
<proteinExistence type="predicted"/>
<dbReference type="EMBL" id="LJRI01001031">
    <property type="protein sequence ID" value="KPY78801.1"/>
    <property type="molecule type" value="Genomic_DNA"/>
</dbReference>